<dbReference type="InterPro" id="IPR002925">
    <property type="entry name" value="Dienelactn_hydro"/>
</dbReference>
<protein>
    <submittedName>
        <fullName evidence="2">Dienelactone hydrolase</fullName>
    </submittedName>
</protein>
<name>A0A8J3AAT9_9ACTN</name>
<organism evidence="2 3">
    <name type="scientific">Egicoccus halophilus</name>
    <dbReference type="NCBI Taxonomy" id="1670830"/>
    <lineage>
        <taxon>Bacteria</taxon>
        <taxon>Bacillati</taxon>
        <taxon>Actinomycetota</taxon>
        <taxon>Nitriliruptoria</taxon>
        <taxon>Egicoccales</taxon>
        <taxon>Egicoccaceae</taxon>
        <taxon>Egicoccus</taxon>
    </lineage>
</organism>
<evidence type="ECO:0000313" key="2">
    <source>
        <dbReference type="EMBL" id="GGI09481.1"/>
    </source>
</evidence>
<sequence length="190" mass="20475">MVDVVVFHSALGRRPAIEAFAQVLREDGHTVAVPDLYAGATFTDVHEGVAERDRIEFTTLLARAEAGVLNLAPELVYVGFSMGAAPAMLLGGNRPGTRGIVSVQAAITPIDLGLSRWPAGVPLQLHHAPGDPWQPDDEVAALRDAVPDELVEYHEYPGTGHLFMDPDLDVHDAPATERFTAAVRAWLAER</sequence>
<comment type="caution">
    <text evidence="2">The sequence shown here is derived from an EMBL/GenBank/DDBJ whole genome shotgun (WGS) entry which is preliminary data.</text>
</comment>
<reference evidence="2" key="1">
    <citation type="journal article" date="2014" name="Int. J. Syst. Evol. Microbiol.">
        <title>Complete genome sequence of Corynebacterium casei LMG S-19264T (=DSM 44701T), isolated from a smear-ripened cheese.</title>
        <authorList>
            <consortium name="US DOE Joint Genome Institute (JGI-PGF)"/>
            <person name="Walter F."/>
            <person name="Albersmeier A."/>
            <person name="Kalinowski J."/>
            <person name="Ruckert C."/>
        </authorList>
    </citation>
    <scope>NUCLEOTIDE SEQUENCE</scope>
    <source>
        <strain evidence="2">CGMCC 1.14988</strain>
    </source>
</reference>
<accession>A0A8J3AAT9</accession>
<keyword evidence="3" id="KW-1185">Reference proteome</keyword>
<dbReference type="Gene3D" id="3.40.50.1820">
    <property type="entry name" value="alpha/beta hydrolase"/>
    <property type="match status" value="1"/>
</dbReference>
<dbReference type="SUPFAM" id="SSF53474">
    <property type="entry name" value="alpha/beta-Hydrolases"/>
    <property type="match status" value="1"/>
</dbReference>
<keyword evidence="2" id="KW-0378">Hydrolase</keyword>
<feature type="domain" description="Dienelactone hydrolase" evidence="1">
    <location>
        <begin position="4"/>
        <end position="188"/>
    </location>
</feature>
<dbReference type="InterPro" id="IPR029058">
    <property type="entry name" value="AB_hydrolase_fold"/>
</dbReference>
<dbReference type="PANTHER" id="PTHR46623:SF6">
    <property type="entry name" value="ALPHA_BETA-HYDROLASES SUPERFAMILY PROTEIN"/>
    <property type="match status" value="1"/>
</dbReference>
<dbReference type="PANTHER" id="PTHR46623">
    <property type="entry name" value="CARBOXYMETHYLENEBUTENOLIDASE-RELATED"/>
    <property type="match status" value="1"/>
</dbReference>
<dbReference type="Pfam" id="PF01738">
    <property type="entry name" value="DLH"/>
    <property type="match status" value="1"/>
</dbReference>
<dbReference type="EMBL" id="BMHA01000015">
    <property type="protein sequence ID" value="GGI09481.1"/>
    <property type="molecule type" value="Genomic_DNA"/>
</dbReference>
<dbReference type="OrthoDB" id="2834584at2"/>
<proteinExistence type="predicted"/>
<dbReference type="InterPro" id="IPR051049">
    <property type="entry name" value="Dienelactone_hydrolase-like"/>
</dbReference>
<dbReference type="AlphaFoldDB" id="A0A8J3AAT9"/>
<gene>
    <name evidence="2" type="ORF">GCM10011354_34290</name>
</gene>
<evidence type="ECO:0000259" key="1">
    <source>
        <dbReference type="Pfam" id="PF01738"/>
    </source>
</evidence>
<dbReference type="RefSeq" id="WP_130648884.1">
    <property type="nucleotide sequence ID" value="NZ_BMHA01000015.1"/>
</dbReference>
<dbReference type="GO" id="GO:0016787">
    <property type="term" value="F:hydrolase activity"/>
    <property type="evidence" value="ECO:0007669"/>
    <property type="project" value="UniProtKB-KW"/>
</dbReference>
<reference evidence="2" key="2">
    <citation type="submission" date="2020-09" db="EMBL/GenBank/DDBJ databases">
        <authorList>
            <person name="Sun Q."/>
            <person name="Zhou Y."/>
        </authorList>
    </citation>
    <scope>NUCLEOTIDE SEQUENCE</scope>
    <source>
        <strain evidence="2">CGMCC 1.14988</strain>
    </source>
</reference>
<evidence type="ECO:0000313" key="3">
    <source>
        <dbReference type="Proteomes" id="UP000650511"/>
    </source>
</evidence>
<dbReference type="Proteomes" id="UP000650511">
    <property type="component" value="Unassembled WGS sequence"/>
</dbReference>